<reference evidence="1" key="1">
    <citation type="submission" date="2020-08" db="EMBL/GenBank/DDBJ databases">
        <title>Multicomponent nature underlies the extraordinary mechanical properties of spider dragline silk.</title>
        <authorList>
            <person name="Kono N."/>
            <person name="Nakamura H."/>
            <person name="Mori M."/>
            <person name="Yoshida Y."/>
            <person name="Ohtoshi R."/>
            <person name="Malay A.D."/>
            <person name="Moran D.A.P."/>
            <person name="Tomita M."/>
            <person name="Numata K."/>
            <person name="Arakawa K."/>
        </authorList>
    </citation>
    <scope>NUCLEOTIDE SEQUENCE</scope>
</reference>
<dbReference type="AlphaFoldDB" id="A0A8X6PA93"/>
<dbReference type="Proteomes" id="UP000887013">
    <property type="component" value="Unassembled WGS sequence"/>
</dbReference>
<gene>
    <name evidence="1" type="ORF">NPIL_132401</name>
</gene>
<sequence>MIALARAGFGVNPISKKKDREDKIYDSPTTASLEYSTLCKISSSRGYQRTYLSEQSNVASDLLMDRATTSDLRIRNSSRLLESVTTSAAPPTVSTITIMTPHRIFLTSQQGREKK</sequence>
<accession>A0A8X6PA93</accession>
<protein>
    <submittedName>
        <fullName evidence="1">Uncharacterized protein</fullName>
    </submittedName>
</protein>
<name>A0A8X6PA93_NEPPI</name>
<evidence type="ECO:0000313" key="1">
    <source>
        <dbReference type="EMBL" id="GFT59365.1"/>
    </source>
</evidence>
<organism evidence="1 2">
    <name type="scientific">Nephila pilipes</name>
    <name type="common">Giant wood spider</name>
    <name type="synonym">Nephila maculata</name>
    <dbReference type="NCBI Taxonomy" id="299642"/>
    <lineage>
        <taxon>Eukaryota</taxon>
        <taxon>Metazoa</taxon>
        <taxon>Ecdysozoa</taxon>
        <taxon>Arthropoda</taxon>
        <taxon>Chelicerata</taxon>
        <taxon>Arachnida</taxon>
        <taxon>Araneae</taxon>
        <taxon>Araneomorphae</taxon>
        <taxon>Entelegynae</taxon>
        <taxon>Araneoidea</taxon>
        <taxon>Nephilidae</taxon>
        <taxon>Nephila</taxon>
    </lineage>
</organism>
<proteinExistence type="predicted"/>
<keyword evidence="2" id="KW-1185">Reference proteome</keyword>
<dbReference type="EMBL" id="BMAW01067356">
    <property type="protein sequence ID" value="GFT59365.1"/>
    <property type="molecule type" value="Genomic_DNA"/>
</dbReference>
<comment type="caution">
    <text evidence="1">The sequence shown here is derived from an EMBL/GenBank/DDBJ whole genome shotgun (WGS) entry which is preliminary data.</text>
</comment>
<evidence type="ECO:0000313" key="2">
    <source>
        <dbReference type="Proteomes" id="UP000887013"/>
    </source>
</evidence>